<evidence type="ECO:0000259" key="6">
    <source>
        <dbReference type="Pfam" id="PF21365"/>
    </source>
</evidence>
<dbReference type="PANTHER" id="PTHR43863">
    <property type="entry name" value="HYDROLASE, PUTATIVE (AFU_ORTHOLOGUE AFUA_1G03140)-RELATED"/>
    <property type="match status" value="1"/>
</dbReference>
<feature type="domain" description="Glycoside hydrolase family 31 TIM barrel" evidence="4">
    <location>
        <begin position="230"/>
        <end position="696"/>
    </location>
</feature>
<evidence type="ECO:0000313" key="7">
    <source>
        <dbReference type="EMBL" id="RDS80382.1"/>
    </source>
</evidence>
<feature type="domain" description="DUF5110" evidence="5">
    <location>
        <begin position="806"/>
        <end position="876"/>
    </location>
</feature>
<dbReference type="EMBL" id="QRBF01000010">
    <property type="protein sequence ID" value="RDS80382.1"/>
    <property type="molecule type" value="Genomic_DNA"/>
</dbReference>
<name>A0A370WW73_9GAMM</name>
<gene>
    <name evidence="7" type="ORF">DWU99_19875</name>
</gene>
<dbReference type="Gene3D" id="2.60.40.1760">
    <property type="entry name" value="glycosyl hydrolase (family 31)"/>
    <property type="match status" value="1"/>
</dbReference>
<evidence type="ECO:0000256" key="3">
    <source>
        <dbReference type="SAM" id="SignalP"/>
    </source>
</evidence>
<dbReference type="GO" id="GO:0004553">
    <property type="term" value="F:hydrolase activity, hydrolyzing O-glycosyl compounds"/>
    <property type="evidence" value="ECO:0007669"/>
    <property type="project" value="InterPro"/>
</dbReference>
<dbReference type="SUPFAM" id="SSF51011">
    <property type="entry name" value="Glycosyl hydrolase domain"/>
    <property type="match status" value="1"/>
</dbReference>
<dbReference type="InterPro" id="IPR033403">
    <property type="entry name" value="DUF5110"/>
</dbReference>
<dbReference type="Proteomes" id="UP000255334">
    <property type="component" value="Unassembled WGS sequence"/>
</dbReference>
<dbReference type="GO" id="GO:0005975">
    <property type="term" value="P:carbohydrate metabolic process"/>
    <property type="evidence" value="ECO:0007669"/>
    <property type="project" value="InterPro"/>
</dbReference>
<evidence type="ECO:0000313" key="8">
    <source>
        <dbReference type="Proteomes" id="UP000255334"/>
    </source>
</evidence>
<dbReference type="Pfam" id="PF17137">
    <property type="entry name" value="DUF5110"/>
    <property type="match status" value="1"/>
</dbReference>
<reference evidence="7 8" key="1">
    <citation type="submission" date="2018-07" db="EMBL/GenBank/DDBJ databases">
        <title>Dyella monticola sp. nov. and Dyella psychrodurans sp. nov. isolated from monsoon evergreen broad-leaved forest soil of Dinghu Mountain, China.</title>
        <authorList>
            <person name="Gao Z."/>
            <person name="Qiu L."/>
        </authorList>
    </citation>
    <scope>NUCLEOTIDE SEQUENCE [LARGE SCALE GENOMIC DNA]</scope>
    <source>
        <strain evidence="7 8">4MSK11</strain>
    </source>
</reference>
<keyword evidence="3" id="KW-0732">Signal</keyword>
<dbReference type="RefSeq" id="WP_115479835.1">
    <property type="nucleotide sequence ID" value="NZ_QRBF01000010.1"/>
</dbReference>
<accession>A0A370WW73</accession>
<dbReference type="InterPro" id="IPR000322">
    <property type="entry name" value="Glyco_hydro_31_TIM"/>
</dbReference>
<dbReference type="Gene3D" id="2.60.120.260">
    <property type="entry name" value="Galactose-binding domain-like"/>
    <property type="match status" value="1"/>
</dbReference>
<dbReference type="InterPro" id="IPR008979">
    <property type="entry name" value="Galactose-bd-like_sf"/>
</dbReference>
<evidence type="ECO:0000259" key="4">
    <source>
        <dbReference type="Pfam" id="PF01055"/>
    </source>
</evidence>
<keyword evidence="2" id="KW-0326">Glycosidase</keyword>
<dbReference type="Gene3D" id="3.20.20.80">
    <property type="entry name" value="Glycosidases"/>
    <property type="match status" value="2"/>
</dbReference>
<feature type="signal peptide" evidence="3">
    <location>
        <begin position="1"/>
        <end position="24"/>
    </location>
</feature>
<evidence type="ECO:0000256" key="2">
    <source>
        <dbReference type="RuleBase" id="RU361185"/>
    </source>
</evidence>
<dbReference type="SUPFAM" id="SSF49785">
    <property type="entry name" value="Galactose-binding domain-like"/>
    <property type="match status" value="1"/>
</dbReference>
<comment type="similarity">
    <text evidence="1 2">Belongs to the glycosyl hydrolase 31 family.</text>
</comment>
<dbReference type="InterPro" id="IPR051816">
    <property type="entry name" value="Glycosyl_Hydrolase_31"/>
</dbReference>
<feature type="domain" description="Glycosyl hydrolase family 31 C-terminal" evidence="6">
    <location>
        <begin position="706"/>
        <end position="790"/>
    </location>
</feature>
<keyword evidence="2" id="KW-0378">Hydrolase</keyword>
<comment type="caution">
    <text evidence="7">The sequence shown here is derived from an EMBL/GenBank/DDBJ whole genome shotgun (WGS) entry which is preliminary data.</text>
</comment>
<keyword evidence="8" id="KW-1185">Reference proteome</keyword>
<feature type="chain" id="PRO_5016664089" evidence="3">
    <location>
        <begin position="25"/>
        <end position="921"/>
    </location>
</feature>
<sequence length="921" mass="104361">MTWFRSMFFVALVGFASTPLLSHAQTPSTSTVVAGNARFQFLTPSLVRMEYAPSGVFVDAPTAVVQKRDWPAVDVQSSEESGWLVVHTRSMTLRYRLKSGPFTADNLQLTWSSTHTWRPGQVDTKNLGGLTYSLDHVSGANLVNGGQDLESPTNDIIPGIDIPLLPARPGLLSRSGYAFIDDSETPLWDIKTEWIAPRAKPYGQDWYLFTYNREYTRVLQEYAQLCGGIPMIPRYTLGNWITDFNFEYFPDTADAHTPGFERYDQQHLEDELSRLRDNRIPFDTLVLDFAWHNYGWQGGYDWSPLIQQPAQFLRWLRDRGIKLSLNDHPGYAGTEESILSFNDSHAPDVLKALGRSLPPKPAFDMDLSKGWTFAVDPHDLGLREHWYAEDIDDRAWKPIRTDQSWQKQGYADYQGVGWYRIRLSLPETLPDALYLYLGEAGQTYRIFINGKEAAHSHVQWPRRLTYTDIKPYVRPGQSNEIVLRVVSGEQGGGIFRGPVAIRDVLPPERIAFNLADKQQADIFMRDLHGPLMQAGVNTWWVDGGGGAADMPGLNPQLWTNKVFYDFSQQFTGQRGFILGRYGDWGSERYPGFFTGDTYSEWPVLAYEVAFTARGGNVLVPYISHDIGGFHGAKIDFDLYARWIEFGAFSPILRMHSAHANPKEGNARMPWLYGDQGMALMRKYFTLRTQLIPYIYTYAWQAHTLSMPLLRPLYLQYPDLEEAYRHSHEYFFGEEMLVAPVLDPSGNRSVYLPPGSWIDFFTGKHYDGGRSFTEHYAVDETPVFVREGSIISEQESSDYSDARPLDTLILNVYGSGEGHFDLYEDDGLSLDYAKGSYALTTMSYVTGPDGSHTLTVAPAKGTYKGQPASRAYTICIHALGKPRSISANGNAFTTWRWDEKNAVATITLPRESVRDGVNVMWR</sequence>
<protein>
    <submittedName>
        <fullName evidence="7">DUF5110 domain-containing protein</fullName>
    </submittedName>
</protein>
<dbReference type="PANTHER" id="PTHR43863:SF2">
    <property type="entry name" value="MALTASE-GLUCOAMYLASE"/>
    <property type="match status" value="1"/>
</dbReference>
<dbReference type="Gene3D" id="2.60.40.1180">
    <property type="entry name" value="Golgi alpha-mannosidase II"/>
    <property type="match status" value="2"/>
</dbReference>
<dbReference type="AlphaFoldDB" id="A0A370WW73"/>
<dbReference type="InterPro" id="IPR017853">
    <property type="entry name" value="GH"/>
</dbReference>
<proteinExistence type="inferred from homology"/>
<dbReference type="Pfam" id="PF21365">
    <property type="entry name" value="Glyco_hydro_31_3rd"/>
    <property type="match status" value="1"/>
</dbReference>
<dbReference type="SUPFAM" id="SSF51445">
    <property type="entry name" value="(Trans)glycosidases"/>
    <property type="match status" value="1"/>
</dbReference>
<evidence type="ECO:0000256" key="1">
    <source>
        <dbReference type="ARBA" id="ARBA00007806"/>
    </source>
</evidence>
<dbReference type="OrthoDB" id="176168at2"/>
<dbReference type="InterPro" id="IPR013780">
    <property type="entry name" value="Glyco_hydro_b"/>
</dbReference>
<evidence type="ECO:0000259" key="5">
    <source>
        <dbReference type="Pfam" id="PF17137"/>
    </source>
</evidence>
<dbReference type="InterPro" id="IPR048395">
    <property type="entry name" value="Glyco_hydro_31_C"/>
</dbReference>
<dbReference type="Pfam" id="PF01055">
    <property type="entry name" value="Glyco_hydro_31_2nd"/>
    <property type="match status" value="1"/>
</dbReference>
<organism evidence="7 8">
    <name type="scientific">Dyella psychrodurans</name>
    <dbReference type="NCBI Taxonomy" id="1927960"/>
    <lineage>
        <taxon>Bacteria</taxon>
        <taxon>Pseudomonadati</taxon>
        <taxon>Pseudomonadota</taxon>
        <taxon>Gammaproteobacteria</taxon>
        <taxon>Lysobacterales</taxon>
        <taxon>Rhodanobacteraceae</taxon>
        <taxon>Dyella</taxon>
    </lineage>
</organism>